<evidence type="ECO:0000313" key="17">
    <source>
        <dbReference type="Proteomes" id="UP000677918"/>
    </source>
</evidence>
<evidence type="ECO:0000256" key="13">
    <source>
        <dbReference type="SAM" id="Phobius"/>
    </source>
</evidence>
<dbReference type="Gene3D" id="3.40.50.2300">
    <property type="match status" value="1"/>
</dbReference>
<protein>
    <recommendedName>
        <fullName evidence="10">Circadian input-output histidine kinase CikA</fullName>
        <ecNumber evidence="3">2.7.13.3</ecNumber>
    </recommendedName>
</protein>
<evidence type="ECO:0000256" key="6">
    <source>
        <dbReference type="ARBA" id="ARBA00022741"/>
    </source>
</evidence>
<dbReference type="InterPro" id="IPR003594">
    <property type="entry name" value="HATPase_dom"/>
</dbReference>
<dbReference type="CDD" id="cd16922">
    <property type="entry name" value="HATPase_EvgS-ArcB-TorS-like"/>
    <property type="match status" value="1"/>
</dbReference>
<dbReference type="EMBL" id="BOVK01000018">
    <property type="protein sequence ID" value="GIQ68778.1"/>
    <property type="molecule type" value="Genomic_DNA"/>
</dbReference>
<feature type="transmembrane region" description="Helical" evidence="13">
    <location>
        <begin position="211"/>
        <end position="230"/>
    </location>
</feature>
<dbReference type="InterPro" id="IPR011006">
    <property type="entry name" value="CheY-like_superfamily"/>
</dbReference>
<dbReference type="Pfam" id="PF06580">
    <property type="entry name" value="His_kinase"/>
    <property type="match status" value="1"/>
</dbReference>
<dbReference type="InterPro" id="IPR010559">
    <property type="entry name" value="Sig_transdc_His_kin_internal"/>
</dbReference>
<keyword evidence="13" id="KW-1133">Transmembrane helix</keyword>
<dbReference type="PROSITE" id="PS50109">
    <property type="entry name" value="HIS_KIN"/>
    <property type="match status" value="2"/>
</dbReference>
<evidence type="ECO:0000256" key="11">
    <source>
        <dbReference type="PROSITE-ProRule" id="PRU00169"/>
    </source>
</evidence>
<dbReference type="Pfam" id="PF02518">
    <property type="entry name" value="HATPase_c"/>
    <property type="match status" value="2"/>
</dbReference>
<feature type="transmembrane region" description="Helical" evidence="13">
    <location>
        <begin position="362"/>
        <end position="384"/>
    </location>
</feature>
<dbReference type="SMART" id="SM00387">
    <property type="entry name" value="HATPase_c"/>
    <property type="match status" value="2"/>
</dbReference>
<accession>A0A8J4H5A4</accession>
<dbReference type="FunFam" id="3.30.565.10:FF:000010">
    <property type="entry name" value="Sensor histidine kinase RcsC"/>
    <property type="match status" value="1"/>
</dbReference>
<dbReference type="Gene3D" id="1.10.287.130">
    <property type="match status" value="1"/>
</dbReference>
<evidence type="ECO:0000259" key="15">
    <source>
        <dbReference type="PROSITE" id="PS50110"/>
    </source>
</evidence>
<reference evidence="16" key="1">
    <citation type="submission" date="2021-04" db="EMBL/GenBank/DDBJ databases">
        <title>Draft genome sequence of Xylanibacillus composti strain K13.</title>
        <authorList>
            <person name="Uke A."/>
            <person name="Chhe C."/>
            <person name="Baramee S."/>
            <person name="Kosugi A."/>
        </authorList>
    </citation>
    <scope>NUCLEOTIDE SEQUENCE</scope>
    <source>
        <strain evidence="16">K13</strain>
    </source>
</reference>
<dbReference type="Pfam" id="PF00072">
    <property type="entry name" value="Response_reg"/>
    <property type="match status" value="1"/>
</dbReference>
<dbReference type="PANTHER" id="PTHR43047:SF72">
    <property type="entry name" value="OSMOSENSING HISTIDINE PROTEIN KINASE SLN1"/>
    <property type="match status" value="1"/>
</dbReference>
<dbReference type="InterPro" id="IPR008979">
    <property type="entry name" value="Galactose-bd-like_sf"/>
</dbReference>
<organism evidence="16 17">
    <name type="scientific">Xylanibacillus composti</name>
    <dbReference type="NCBI Taxonomy" id="1572762"/>
    <lineage>
        <taxon>Bacteria</taxon>
        <taxon>Bacillati</taxon>
        <taxon>Bacillota</taxon>
        <taxon>Bacilli</taxon>
        <taxon>Bacillales</taxon>
        <taxon>Paenibacillaceae</taxon>
        <taxon>Xylanibacillus</taxon>
    </lineage>
</organism>
<dbReference type="SUPFAM" id="SSF49785">
    <property type="entry name" value="Galactose-binding domain-like"/>
    <property type="match status" value="1"/>
</dbReference>
<keyword evidence="13" id="KW-0472">Membrane</keyword>
<dbReference type="PANTHER" id="PTHR43047">
    <property type="entry name" value="TWO-COMPONENT HISTIDINE PROTEIN KINASE"/>
    <property type="match status" value="1"/>
</dbReference>
<dbReference type="GO" id="GO:0000155">
    <property type="term" value="F:phosphorelay sensor kinase activity"/>
    <property type="evidence" value="ECO:0007669"/>
    <property type="project" value="InterPro"/>
</dbReference>
<evidence type="ECO:0000259" key="14">
    <source>
        <dbReference type="PROSITE" id="PS50109"/>
    </source>
</evidence>
<evidence type="ECO:0000313" key="16">
    <source>
        <dbReference type="EMBL" id="GIQ68778.1"/>
    </source>
</evidence>
<dbReference type="InterPro" id="IPR003661">
    <property type="entry name" value="HisK_dim/P_dom"/>
</dbReference>
<dbReference type="PROSITE" id="PS50110">
    <property type="entry name" value="RESPONSE_REGULATORY"/>
    <property type="match status" value="1"/>
</dbReference>
<dbReference type="Gene3D" id="3.30.565.10">
    <property type="entry name" value="Histidine kinase-like ATPase, C-terminal domain"/>
    <property type="match status" value="2"/>
</dbReference>
<feature type="compositionally biased region" description="Basic and acidic residues" evidence="12">
    <location>
        <begin position="1031"/>
        <end position="1047"/>
    </location>
</feature>
<dbReference type="SMART" id="SM00388">
    <property type="entry name" value="HisKA"/>
    <property type="match status" value="1"/>
</dbReference>
<name>A0A8J4H5A4_9BACL</name>
<keyword evidence="4 11" id="KW-0597">Phosphoprotein</keyword>
<dbReference type="InterPro" id="IPR004358">
    <property type="entry name" value="Sig_transdc_His_kin-like_C"/>
</dbReference>
<dbReference type="SUPFAM" id="SSF55874">
    <property type="entry name" value="ATPase domain of HSP90 chaperone/DNA topoisomerase II/histidine kinase"/>
    <property type="match status" value="2"/>
</dbReference>
<dbReference type="AlphaFoldDB" id="A0A8J4H5A4"/>
<evidence type="ECO:0000256" key="7">
    <source>
        <dbReference type="ARBA" id="ARBA00022777"/>
    </source>
</evidence>
<dbReference type="GO" id="GO:0005886">
    <property type="term" value="C:plasma membrane"/>
    <property type="evidence" value="ECO:0007669"/>
    <property type="project" value="TreeGrafter"/>
</dbReference>
<evidence type="ECO:0000256" key="3">
    <source>
        <dbReference type="ARBA" id="ARBA00012438"/>
    </source>
</evidence>
<comment type="caution">
    <text evidence="16">The sequence shown here is derived from an EMBL/GenBank/DDBJ whole genome shotgun (WGS) entry which is preliminary data.</text>
</comment>
<dbReference type="InterPro" id="IPR001789">
    <property type="entry name" value="Sig_transdc_resp-reg_receiver"/>
</dbReference>
<sequence>MEKRNVVNMLLAMMMVVFPIFGFIYIHQDHVRQPQAQSGWMDLRSSQLHAGTVRLDGEWEFYSGQLLMPEDFEPAPDSGRAAPANGMLVTVPGAWNRYLNEAGEGTGYGTFRLRVMLPEAKEAVYGVHTTNIRMANRIFVNGHEAGSSGMPDTEPNGKLQGNIPYTGFVPINDDYAEIIVQVSNYIYSTGGMIGTLQFGEAKAIQNSRERAVYADVLTVASLVIPAGYFLALYRLRREERSLLFLGMFSFGAVIYVLTHGEKLIDLLIPSLDYGLVIRMQWISSALIYYFLLRYIDLALPGAVHRPVLLLVRLSTVAFIGIGIAVPTLTFSSWEGMVITCGLLVIGYVIMRMLPRLGTRQSHVFLTSVSVLSIIVIIVLHMMSLLGRPQFAALIPFEMFFFVAAQALLHAKRFAETTKESEELSQRLLTLDGLKDEFLAKTSHELRTPLHGIINMAYSLQQGAAGPVSAAQAAQLSLVASTGRRLALLVEDILDFSKLKHGELILHRQAVHLPSVAQSVVDVVALLQTRKEVRLVQDWPNGLPLVQADENRLRQILFNLLGNAVKFTERGTIHLQAEHEGAFVRVSVTDTGIGIARDKQEQIFQAYDQSGSSGAGLREYEGTGLGLSIAKQLVELNGGKIWVESELGKGAAFHFTIPVAAAEPVEAEEAVMEKAPLLADDTGAAPFIANPPKEEREGEPAHVLLVDDDPVNVQVLVNLLSLDGIRTTATASAEEAWLALSEAGPSLDLVIADWMMPDVSGLALCERIRERFSLSELPVLLLTAKNRPADIQTAFHAGVNDYLSKPVDADELRARVKTLLDMRRSAQASLRSQMAFLQAQIKPHFLYNALNTIISFCPVHPDKAMELLVDLSRFLRSSFAFHNTDQLIRLEKEMELVEAYLSLEKARFEERLDFELEVGSSQWVLIPPLSIQPIVKNAIVHGLMKRAAGGRVKVSVKESEDEVHVCVEDNGIGMRKELVRQVQFEHGSGRSVGLKNIQKRLLALNSTGLHITSSEERGTSVQFSLPKAGRRPPIEKGWREGPHESDID</sequence>
<keyword evidence="7" id="KW-0418">Kinase</keyword>
<feature type="transmembrane region" description="Helical" evidence="13">
    <location>
        <begin position="307"/>
        <end position="325"/>
    </location>
</feature>
<feature type="domain" description="Response regulatory" evidence="15">
    <location>
        <begin position="701"/>
        <end position="819"/>
    </location>
</feature>
<dbReference type="InterPro" id="IPR011623">
    <property type="entry name" value="7TMR_DISM_rcpt_extracell_dom1"/>
</dbReference>
<evidence type="ECO:0000256" key="9">
    <source>
        <dbReference type="ARBA" id="ARBA00023012"/>
    </source>
</evidence>
<feature type="transmembrane region" description="Helical" evidence="13">
    <location>
        <begin position="278"/>
        <end position="295"/>
    </location>
</feature>
<dbReference type="Pfam" id="PF00512">
    <property type="entry name" value="HisKA"/>
    <property type="match status" value="1"/>
</dbReference>
<dbReference type="InterPro" id="IPR036097">
    <property type="entry name" value="HisK_dim/P_sf"/>
</dbReference>
<keyword evidence="5" id="KW-0808">Transferase</keyword>
<proteinExistence type="inferred from homology"/>
<feature type="transmembrane region" description="Helical" evidence="13">
    <location>
        <begin position="331"/>
        <end position="350"/>
    </location>
</feature>
<dbReference type="SUPFAM" id="SSF52172">
    <property type="entry name" value="CheY-like"/>
    <property type="match status" value="1"/>
</dbReference>
<dbReference type="EC" id="2.7.13.3" evidence="3"/>
<dbReference type="InterPro" id="IPR005467">
    <property type="entry name" value="His_kinase_dom"/>
</dbReference>
<comment type="similarity">
    <text evidence="2">In the N-terminal section; belongs to the phytochrome family.</text>
</comment>
<dbReference type="GO" id="GO:0005524">
    <property type="term" value="F:ATP binding"/>
    <property type="evidence" value="ECO:0007669"/>
    <property type="project" value="UniProtKB-KW"/>
</dbReference>
<dbReference type="SUPFAM" id="SSF47384">
    <property type="entry name" value="Homodimeric domain of signal transducing histidine kinase"/>
    <property type="match status" value="1"/>
</dbReference>
<evidence type="ECO:0000256" key="8">
    <source>
        <dbReference type="ARBA" id="ARBA00022840"/>
    </source>
</evidence>
<keyword evidence="13" id="KW-0812">Transmembrane</keyword>
<dbReference type="Pfam" id="PF07695">
    <property type="entry name" value="7TMR-DISM_7TM"/>
    <property type="match status" value="1"/>
</dbReference>
<dbReference type="PRINTS" id="PR00344">
    <property type="entry name" value="BCTRLSENSOR"/>
</dbReference>
<dbReference type="CDD" id="cd00082">
    <property type="entry name" value="HisKA"/>
    <property type="match status" value="1"/>
</dbReference>
<feature type="domain" description="Histidine kinase" evidence="14">
    <location>
        <begin position="440"/>
        <end position="660"/>
    </location>
</feature>
<evidence type="ECO:0000256" key="12">
    <source>
        <dbReference type="SAM" id="MobiDB-lite"/>
    </source>
</evidence>
<keyword evidence="6" id="KW-0547">Nucleotide-binding</keyword>
<gene>
    <name evidence="16" type="ORF">XYCOK13_16020</name>
</gene>
<keyword evidence="17" id="KW-1185">Reference proteome</keyword>
<dbReference type="Proteomes" id="UP000677918">
    <property type="component" value="Unassembled WGS sequence"/>
</dbReference>
<feature type="modified residue" description="4-aspartylphosphate" evidence="11">
    <location>
        <position position="752"/>
    </location>
</feature>
<dbReference type="Gene3D" id="2.60.120.260">
    <property type="entry name" value="Galactose-binding domain-like"/>
    <property type="match status" value="1"/>
</dbReference>
<dbReference type="InterPro" id="IPR036890">
    <property type="entry name" value="HATPase_C_sf"/>
</dbReference>
<dbReference type="SMART" id="SM00448">
    <property type="entry name" value="REC"/>
    <property type="match status" value="1"/>
</dbReference>
<evidence type="ECO:0000256" key="10">
    <source>
        <dbReference type="ARBA" id="ARBA00074306"/>
    </source>
</evidence>
<dbReference type="GO" id="GO:0009927">
    <property type="term" value="F:histidine phosphotransfer kinase activity"/>
    <property type="evidence" value="ECO:0007669"/>
    <property type="project" value="TreeGrafter"/>
</dbReference>
<keyword evidence="9" id="KW-0902">Two-component regulatory system</keyword>
<feature type="domain" description="Histidine kinase" evidence="14">
    <location>
        <begin position="930"/>
        <end position="1028"/>
    </location>
</feature>
<feature type="transmembrane region" description="Helical" evidence="13">
    <location>
        <begin position="242"/>
        <end position="258"/>
    </location>
</feature>
<evidence type="ECO:0000256" key="2">
    <source>
        <dbReference type="ARBA" id="ARBA00006402"/>
    </source>
</evidence>
<dbReference type="RefSeq" id="WP_213411470.1">
    <property type="nucleotide sequence ID" value="NZ_BOVK01000018.1"/>
</dbReference>
<feature type="transmembrane region" description="Helical" evidence="13">
    <location>
        <begin position="7"/>
        <end position="26"/>
    </location>
</feature>
<feature type="region of interest" description="Disordered" evidence="12">
    <location>
        <begin position="1014"/>
        <end position="1047"/>
    </location>
</feature>
<evidence type="ECO:0000256" key="5">
    <source>
        <dbReference type="ARBA" id="ARBA00022679"/>
    </source>
</evidence>
<comment type="catalytic activity">
    <reaction evidence="1">
        <text>ATP + protein L-histidine = ADP + protein N-phospho-L-histidine.</text>
        <dbReference type="EC" id="2.7.13.3"/>
    </reaction>
</comment>
<keyword evidence="8" id="KW-0067">ATP-binding</keyword>
<evidence type="ECO:0000256" key="1">
    <source>
        <dbReference type="ARBA" id="ARBA00000085"/>
    </source>
</evidence>
<evidence type="ECO:0000256" key="4">
    <source>
        <dbReference type="ARBA" id="ARBA00022553"/>
    </source>
</evidence>